<proteinExistence type="predicted"/>
<evidence type="ECO:0000313" key="1">
    <source>
        <dbReference type="EMBL" id="AII27965.1"/>
    </source>
</evidence>
<protein>
    <submittedName>
        <fullName evidence="1">Uncharacterized protein</fullName>
    </submittedName>
</protein>
<dbReference type="RefSeq" id="YP_009056333.1">
    <property type="nucleotide sequence ID" value="NC_024792.1"/>
</dbReference>
<organism evidence="1 2">
    <name type="scientific">Bacillus phage Bobb</name>
    <dbReference type="NCBI Taxonomy" id="1527469"/>
    <lineage>
        <taxon>Viruses</taxon>
        <taxon>Duplodnaviria</taxon>
        <taxon>Heunggongvirae</taxon>
        <taxon>Uroviricota</taxon>
        <taxon>Caudoviricetes</taxon>
        <taxon>Herelleviridae</taxon>
        <taxon>Bastillevirinae</taxon>
        <taxon>Agatevirus</taxon>
        <taxon>Agatevirus bobb</taxon>
    </lineage>
</organism>
<evidence type="ECO:0000313" key="2">
    <source>
        <dbReference type="Proteomes" id="UP000028664"/>
    </source>
</evidence>
<sequence>MNRGKMLLVWTDQKGLTDYTEGKWFHCWETEEVLRNHGKKPVRVWLYENGWEMKNSTSNGYLIRKRVG</sequence>
<dbReference type="OrthoDB" id="35441at10239"/>
<dbReference type="Proteomes" id="UP000028664">
    <property type="component" value="Segment"/>
</dbReference>
<dbReference type="GeneID" id="20283351"/>
<reference evidence="1 2" key="1">
    <citation type="submission" date="2014-06" db="EMBL/GenBank/DDBJ databases">
        <title>Bioinformatic genomic analysis of Bacillus phage Bobb.</title>
        <authorList>
            <person name="Lewis H.M.N."/>
            <person name="Temple L."/>
            <person name="Barth R.N."/>
            <person name="Bowles K.M."/>
            <person name="Churchin D.I."/>
            <person name="Scott-Croshaw C."/>
            <person name="Glasgow G.H."/>
            <person name="Gloe M.W."/>
            <person name="McGough T.M."/>
            <person name="Nutbrown S.A."/>
            <person name="Romulus S.R."/>
            <person name="Sanders K.A.M."/>
            <person name="Diachok C.R."/>
            <person name="Serigano J.P."/>
            <person name="Shin D."/>
            <person name="Suresh M.H."/>
            <person name="Conner A.R.N."/>
            <person name="Korba R.M."/>
            <person name="Livermore R.J."/>
            <person name="Rohlf M.B."/>
            <person name="Utterback S.D."/>
            <person name="Wilson V.E."/>
        </authorList>
    </citation>
    <scope>NUCLEOTIDE SEQUENCE [LARGE SCALE GENOMIC DNA]</scope>
</reference>
<accession>A0A076GD90</accession>
<dbReference type="KEGG" id="vg:20283351"/>
<name>A0A076GD90_9CAUD</name>
<dbReference type="EMBL" id="KM051843">
    <property type="protein sequence ID" value="AII27965.1"/>
    <property type="molecule type" value="Genomic_DNA"/>
</dbReference>
<keyword evidence="2" id="KW-1185">Reference proteome</keyword>